<dbReference type="SUPFAM" id="SSF48371">
    <property type="entry name" value="ARM repeat"/>
    <property type="match status" value="1"/>
</dbReference>
<accession>A0A336JS86</accession>
<name>A0A336JS86_9BRAD</name>
<reference evidence="2 3" key="1">
    <citation type="submission" date="2017-08" db="EMBL/GenBank/DDBJ databases">
        <authorList>
            <person name="de Groot N.N."/>
        </authorList>
    </citation>
    <scope>NUCLEOTIDE SEQUENCE [LARGE SCALE GENOMIC DNA]</scope>
    <source>
        <strain evidence="2 3">JA575</strain>
    </source>
</reference>
<dbReference type="InterPro" id="IPR016024">
    <property type="entry name" value="ARM-type_fold"/>
</dbReference>
<dbReference type="Proteomes" id="UP000252631">
    <property type="component" value="Unassembled WGS sequence"/>
</dbReference>
<evidence type="ECO:0000313" key="3">
    <source>
        <dbReference type="Proteomes" id="UP000252631"/>
    </source>
</evidence>
<sequence>MAAGTCQTSKMHAGGRATEAGMAFQAEVGTWLAAHLLARMPVGGRFGLANAPLPVSIQLETGDGLDDIRVDQDDCSRIDLQSKTSAGLATSLKSPLGKTISQLVRVMIDARAAGVAVDPAKARAVLAVAADAPRTLDVLERGCRAFDLGGSWATTKAGRSSAERDALDLFETHARAAWATHSATPPTDEELAAMARLFRIVRFSMTEGEDNWREVSRLLGARLYGAEAAGDAPLRELKGIIRGMIGSGAPANRAGLLRELRRLGHNDVGAADYTADLERLSAATEVELARLEGHTRLPIGGGVPIARASDGPLSAAVNTGSLIVIGEPGAGKTGALVALAQARRAAGDKVVFLSVDRLPGVAIAADLQSELKLAHPLTEVLAAAPGSGRKLLIIDALDAARGGPAEGVFAQLIEVLRASAPDWTVIASIRTFDLRNGRRFRDAMPGSPPDPTFAESGLATVRHFQVPRLADADLEAAAVAAADVGALLAAAPDKLRDLLRNVFNLSLAAQLLADGASPDSIRTVATQADLIDAYEDRRLVGTAVHQAAAATVRAMVDRRRLAVRKIVVGHDQLDAIIRTGVLAESGDLVSFAHHVLFDHVAGRFFLEWDDPERLIPQLGGDSSIALMLAPALRFAIERLWRQDDEGKAHVWRLIADIYADPVVDPVLANVALRTAIERVGAKADVAGLVALIAARPNDAALATMLSRLARFVGLAVDTAGTVAPGEALAWASLADAAIRAGSRDLSDATRVLLHTLFDKADLAEAELLGVFNRAARALLAFAWAADPPMQQTATNSIRFVGKSFAADPTESRALLDRILRDPHFSAHADREAAWLSEQIMPIARADADFAIEIYRVLYSRDITDDSTSFMGGRASRILPLSSNRSQDYRLCRYDLGRQVTRLLEFSVPLGTRAIVEASLGDTDRAMPLGDNRKQVVVPGRAPFDLLGHDHAYKAWDDTEDCHGTQDDDVLQQLVAHLRSCSSAAFAATVDAAATDYAGPAVWTRLLGVGAQRLGEVADLLWPFACNITILAHGDIVRDAVRFLAAAYPSRSLSERTAFEDEALRAGLLFKDEAEQRWWRRTLSRFLSLVDADAIATDPMRALREELVAANELVGNPPARSESIRWGSSRGVTRSLLAGEGVNVDEGVDAQMLSQSEVLYELVQTTSPASDAAALGALWTVTLATIGMYDANAAVLHEKVEQPIWGAISNAVKRIVDADAYVPGTEGLPSLDELLGVLERLWASRFPEQRRKDEDSSLSWGDWDVRVYAAQAYAELARRFGETHSELVRKFDVMLADPVPQVRLQAAQRLLVLWNVAREKMWVLAEQVARDEPHIGVLTFFLHSVVWRVTWQDVEKCKAIIEIVRARREAVERDNKADRDKVAEQLGRLTAQLWCRQEEAIALEWLKAWVNDPAAHREFFTSFLSMLRDAFFARYANGKERGAGLADRSQQAAMVILAACSAAADASHAAVMRKTVEGAEREAAIATYQAAESVIGHLMNQVYFGSGAHADDHEAKVGLTSPESMHRFLVDYRPMLALLAASHEPSTHHHLVELYEFLIPGDPAGVFDALHALLTGPAAREGYHHEGLAAPVIVRMITRYIADHRSIFEDDKRRAALVEILRLFSDVGWSDALKLLYELPDLLR</sequence>
<dbReference type="Gene3D" id="3.40.50.300">
    <property type="entry name" value="P-loop containing nucleotide triphosphate hydrolases"/>
    <property type="match status" value="1"/>
</dbReference>
<reference evidence="1 4" key="2">
    <citation type="submission" date="2018-07" db="EMBL/GenBank/DDBJ databases">
        <title>Genomic Encyclopedia of Archaeal and Bacterial Type Strains, Phase II (KMG-II): from individual species to whole genera.</title>
        <authorList>
            <person name="Goeker M."/>
        </authorList>
    </citation>
    <scope>NUCLEOTIDE SEQUENCE [LARGE SCALE GENOMIC DNA]</scope>
    <source>
        <strain evidence="1 4">JA575</strain>
    </source>
</reference>
<keyword evidence="4" id="KW-1185">Reference proteome</keyword>
<protein>
    <submittedName>
        <fullName evidence="2">Uncharacterized protein</fullName>
    </submittedName>
</protein>
<dbReference type="EMBL" id="QRDT01000012">
    <property type="protein sequence ID" value="RED32678.1"/>
    <property type="molecule type" value="Genomic_DNA"/>
</dbReference>
<dbReference type="InterPro" id="IPR027417">
    <property type="entry name" value="P-loop_NTPase"/>
</dbReference>
<dbReference type="SUPFAM" id="SSF52540">
    <property type="entry name" value="P-loop containing nucleoside triphosphate hydrolases"/>
    <property type="match status" value="1"/>
</dbReference>
<evidence type="ECO:0000313" key="4">
    <source>
        <dbReference type="Proteomes" id="UP000256343"/>
    </source>
</evidence>
<dbReference type="Proteomes" id="UP000256343">
    <property type="component" value="Unassembled WGS sequence"/>
</dbReference>
<evidence type="ECO:0000313" key="2">
    <source>
        <dbReference type="EMBL" id="SSW91573.1"/>
    </source>
</evidence>
<organism evidence="2 3">
    <name type="scientific">Rhodopseudomonas pentothenatexigens</name>
    <dbReference type="NCBI Taxonomy" id="999699"/>
    <lineage>
        <taxon>Bacteria</taxon>
        <taxon>Pseudomonadati</taxon>
        <taxon>Pseudomonadota</taxon>
        <taxon>Alphaproteobacteria</taxon>
        <taxon>Hyphomicrobiales</taxon>
        <taxon>Nitrobacteraceae</taxon>
        <taxon>Rhodopseudomonas</taxon>
    </lineage>
</organism>
<gene>
    <name evidence="1" type="ORF">BJ125_112157</name>
    <name evidence="2" type="ORF">SAMN05892882_112157</name>
</gene>
<evidence type="ECO:0000313" key="1">
    <source>
        <dbReference type="EMBL" id="RED32678.1"/>
    </source>
</evidence>
<proteinExistence type="predicted"/>
<dbReference type="EMBL" id="UFQQ01000012">
    <property type="protein sequence ID" value="SSW91573.1"/>
    <property type="molecule type" value="Genomic_DNA"/>
</dbReference>